<reference evidence="2 3" key="1">
    <citation type="journal article" date="2019" name="Int. J. Syst. Evol. Microbiol.">
        <title>The Global Catalogue of Microorganisms (GCM) 10K type strain sequencing project: providing services to taxonomists for standard genome sequencing and annotation.</title>
        <authorList>
            <consortium name="The Broad Institute Genomics Platform"/>
            <consortium name="The Broad Institute Genome Sequencing Center for Infectious Disease"/>
            <person name="Wu L."/>
            <person name="Ma J."/>
        </authorList>
    </citation>
    <scope>NUCLEOTIDE SEQUENCE [LARGE SCALE GENOMIC DNA]</scope>
    <source>
        <strain evidence="2 3">JCM 6833</strain>
    </source>
</reference>
<dbReference type="InterPro" id="IPR050490">
    <property type="entry name" value="Bact_solute-bd_prot1"/>
</dbReference>
<dbReference type="PANTHER" id="PTHR43649:SF12">
    <property type="entry name" value="DIACETYLCHITOBIOSE BINDING PROTEIN DASA"/>
    <property type="match status" value="1"/>
</dbReference>
<keyword evidence="3" id="KW-1185">Reference proteome</keyword>
<dbReference type="SUPFAM" id="SSF53850">
    <property type="entry name" value="Periplasmic binding protein-like II"/>
    <property type="match status" value="1"/>
</dbReference>
<organism evidence="2 3">
    <name type="scientific">Actinomadura fulvescens</name>
    <dbReference type="NCBI Taxonomy" id="46160"/>
    <lineage>
        <taxon>Bacteria</taxon>
        <taxon>Bacillati</taxon>
        <taxon>Actinomycetota</taxon>
        <taxon>Actinomycetes</taxon>
        <taxon>Streptosporangiales</taxon>
        <taxon>Thermomonosporaceae</taxon>
        <taxon>Actinomadura</taxon>
    </lineage>
</organism>
<keyword evidence="1" id="KW-0732">Signal</keyword>
<dbReference type="PANTHER" id="PTHR43649">
    <property type="entry name" value="ARABINOSE-BINDING PROTEIN-RELATED"/>
    <property type="match status" value="1"/>
</dbReference>
<dbReference type="EMBL" id="BAAATD010000003">
    <property type="protein sequence ID" value="GAA2594541.1"/>
    <property type="molecule type" value="Genomic_DNA"/>
</dbReference>
<sequence>MVLEPVGRIGRSARPLGTAVAAVLALGLGTACAPGSDNDKPASRAPAAVNTDIAKAGNVVLTVWDQEIQGGQRKQIEMLNARFQARFPNVTIKRVARSFTDLQKTLRLALSGDDPPDIVQANQGYAAMGQVVKGGLLLPLDSYDRVYGWKKRYPKGLMDLNSVTPDGKSIGGGNLYGVSLNGEIVGIYYNKDKLAKIGIQPPKTWAEFEQALATAKSKGELPLALGNVEKLPAMQLYGLIQDQMAGKQAVRDLVFGRKGSWTDQPNVQAAQKLAAWAARGYLNKDANAVKWDDTPVNFAKGQGVFMVGGTWWAADLKEKLGDKVGFMLPPPAQAGAAPVTMGGESLPFAITAKAKHPDVAAAYINFITSPEAMDVSVETGNLPALAPPSRQPDGAVMKEIAAAWAELSKSDGITPYIDYATPNLADTFGGPLQRLIAGKATPQQALGDAQRDYSEFLKKK</sequence>
<comment type="caution">
    <text evidence="2">The sequence shown here is derived from an EMBL/GenBank/DDBJ whole genome shotgun (WGS) entry which is preliminary data.</text>
</comment>
<accession>A0ABN3PN79</accession>
<dbReference type="InterPro" id="IPR006059">
    <property type="entry name" value="SBP"/>
</dbReference>
<gene>
    <name evidence="2" type="ORF">GCM10010411_29690</name>
</gene>
<evidence type="ECO:0000256" key="1">
    <source>
        <dbReference type="SAM" id="SignalP"/>
    </source>
</evidence>
<feature type="signal peptide" evidence="1">
    <location>
        <begin position="1"/>
        <end position="33"/>
    </location>
</feature>
<dbReference type="RefSeq" id="WP_344541285.1">
    <property type="nucleotide sequence ID" value="NZ_BAAATD010000003.1"/>
</dbReference>
<evidence type="ECO:0000313" key="3">
    <source>
        <dbReference type="Proteomes" id="UP001501509"/>
    </source>
</evidence>
<dbReference type="Gene3D" id="3.40.190.10">
    <property type="entry name" value="Periplasmic binding protein-like II"/>
    <property type="match status" value="2"/>
</dbReference>
<protein>
    <submittedName>
        <fullName evidence="2">Extracellular solute-binding protein</fullName>
    </submittedName>
</protein>
<name>A0ABN3PN79_9ACTN</name>
<dbReference type="Pfam" id="PF01547">
    <property type="entry name" value="SBP_bac_1"/>
    <property type="match status" value="1"/>
</dbReference>
<evidence type="ECO:0000313" key="2">
    <source>
        <dbReference type="EMBL" id="GAA2594541.1"/>
    </source>
</evidence>
<proteinExistence type="predicted"/>
<dbReference type="Proteomes" id="UP001501509">
    <property type="component" value="Unassembled WGS sequence"/>
</dbReference>
<feature type="chain" id="PRO_5045199267" evidence="1">
    <location>
        <begin position="34"/>
        <end position="460"/>
    </location>
</feature>